<dbReference type="NCBIfam" id="TIGR00242">
    <property type="entry name" value="division/cell wall cluster transcriptional repressor MraZ"/>
    <property type="match status" value="1"/>
</dbReference>
<evidence type="ECO:0000313" key="10">
    <source>
        <dbReference type="Proteomes" id="UP000632454"/>
    </source>
</evidence>
<dbReference type="PANTHER" id="PTHR34701">
    <property type="entry name" value="TRANSCRIPTIONAL REGULATOR MRAZ"/>
    <property type="match status" value="1"/>
</dbReference>
<comment type="subcellular location">
    <subcellularLocation>
        <location evidence="7">Cytoplasm</location>
        <location evidence="7">Nucleoid</location>
    </subcellularLocation>
</comment>
<evidence type="ECO:0000256" key="6">
    <source>
        <dbReference type="ARBA" id="ARBA00023163"/>
    </source>
</evidence>
<protein>
    <recommendedName>
        <fullName evidence="1 7">Transcriptional regulator MraZ</fullName>
    </recommendedName>
</protein>
<dbReference type="CDD" id="cd16321">
    <property type="entry name" value="MraZ_C"/>
    <property type="match status" value="1"/>
</dbReference>
<dbReference type="CDD" id="cd16320">
    <property type="entry name" value="MraZ_N"/>
    <property type="match status" value="1"/>
</dbReference>
<proteinExistence type="inferred from homology"/>
<keyword evidence="10" id="KW-1185">Reference proteome</keyword>
<name>A0ABQ1UXR9_9NOCA</name>
<dbReference type="InterPro" id="IPR035644">
    <property type="entry name" value="MraZ_C"/>
</dbReference>
<dbReference type="InterPro" id="IPR020603">
    <property type="entry name" value="MraZ_dom"/>
</dbReference>
<feature type="domain" description="SpoVT-AbrB" evidence="8">
    <location>
        <begin position="5"/>
        <end position="47"/>
    </location>
</feature>
<sequence length="143" mass="15899">MFLGTYTHKLDDKGRLTLPAKIRDQLAEGMMVTRGQDRCLAIYLPVDFTGLAQRAAAASKVDEKARMFQRGLASSTEEMTPDGQGRITLSGKHREYAGLTKNCVVIGNIDHVEIWDADAWEQYDNQHEESFSRADNPALGAIL</sequence>
<dbReference type="Proteomes" id="UP000632454">
    <property type="component" value="Unassembled WGS sequence"/>
</dbReference>
<dbReference type="RefSeq" id="WP_188490138.1">
    <property type="nucleotide sequence ID" value="NZ_BMCS01000001.1"/>
</dbReference>
<keyword evidence="2 7" id="KW-0963">Cytoplasm</keyword>
<organism evidence="9 10">
    <name type="scientific">Williamsia phyllosphaerae</name>
    <dbReference type="NCBI Taxonomy" id="885042"/>
    <lineage>
        <taxon>Bacteria</taxon>
        <taxon>Bacillati</taxon>
        <taxon>Actinomycetota</taxon>
        <taxon>Actinomycetes</taxon>
        <taxon>Mycobacteriales</taxon>
        <taxon>Nocardiaceae</taxon>
        <taxon>Williamsia</taxon>
    </lineage>
</organism>
<dbReference type="SUPFAM" id="SSF89447">
    <property type="entry name" value="AbrB/MazE/MraZ-like"/>
    <property type="match status" value="1"/>
</dbReference>
<dbReference type="InterPro" id="IPR037914">
    <property type="entry name" value="SpoVT-AbrB_sf"/>
</dbReference>
<evidence type="ECO:0000259" key="8">
    <source>
        <dbReference type="PROSITE" id="PS51740"/>
    </source>
</evidence>
<dbReference type="HAMAP" id="MF_01008">
    <property type="entry name" value="MraZ"/>
    <property type="match status" value="1"/>
</dbReference>
<feature type="domain" description="SpoVT-AbrB" evidence="8">
    <location>
        <begin position="76"/>
        <end position="119"/>
    </location>
</feature>
<dbReference type="PROSITE" id="PS51740">
    <property type="entry name" value="SPOVT_ABRB"/>
    <property type="match status" value="2"/>
</dbReference>
<keyword evidence="4 7" id="KW-0805">Transcription regulation</keyword>
<dbReference type="InterPro" id="IPR007159">
    <property type="entry name" value="SpoVT-AbrB_dom"/>
</dbReference>
<dbReference type="EMBL" id="BMCS01000001">
    <property type="protein sequence ID" value="GGF29454.1"/>
    <property type="molecule type" value="Genomic_DNA"/>
</dbReference>
<gene>
    <name evidence="7 9" type="primary">mraZ</name>
    <name evidence="9" type="ORF">GCM10007298_26740</name>
</gene>
<accession>A0ABQ1UXR9</accession>
<evidence type="ECO:0000256" key="2">
    <source>
        <dbReference type="ARBA" id="ARBA00022490"/>
    </source>
</evidence>
<evidence type="ECO:0000256" key="3">
    <source>
        <dbReference type="ARBA" id="ARBA00022737"/>
    </source>
</evidence>
<reference evidence="10" key="1">
    <citation type="journal article" date="2019" name="Int. J. Syst. Evol. Microbiol.">
        <title>The Global Catalogue of Microorganisms (GCM) 10K type strain sequencing project: providing services to taxonomists for standard genome sequencing and annotation.</title>
        <authorList>
            <consortium name="The Broad Institute Genomics Platform"/>
            <consortium name="The Broad Institute Genome Sequencing Center for Infectious Disease"/>
            <person name="Wu L."/>
            <person name="Ma J."/>
        </authorList>
    </citation>
    <scope>NUCLEOTIDE SEQUENCE [LARGE SCALE GENOMIC DNA]</scope>
    <source>
        <strain evidence="10">CCM 7855</strain>
    </source>
</reference>
<comment type="subunit">
    <text evidence="7">Forms oligomers.</text>
</comment>
<comment type="caution">
    <text evidence="9">The sequence shown here is derived from an EMBL/GenBank/DDBJ whole genome shotgun (WGS) entry which is preliminary data.</text>
</comment>
<dbReference type="Pfam" id="PF02381">
    <property type="entry name" value="MraZ"/>
    <property type="match status" value="2"/>
</dbReference>
<evidence type="ECO:0000256" key="1">
    <source>
        <dbReference type="ARBA" id="ARBA00013860"/>
    </source>
</evidence>
<evidence type="ECO:0000256" key="4">
    <source>
        <dbReference type="ARBA" id="ARBA00023015"/>
    </source>
</evidence>
<dbReference type="InterPro" id="IPR035642">
    <property type="entry name" value="MraZ_N"/>
</dbReference>
<dbReference type="InterPro" id="IPR003444">
    <property type="entry name" value="MraZ"/>
</dbReference>
<keyword evidence="6 7" id="KW-0804">Transcription</keyword>
<comment type="similarity">
    <text evidence="7">Belongs to the MraZ family.</text>
</comment>
<evidence type="ECO:0000256" key="5">
    <source>
        <dbReference type="ARBA" id="ARBA00023125"/>
    </source>
</evidence>
<keyword evidence="5 7" id="KW-0238">DNA-binding</keyword>
<dbReference type="PANTHER" id="PTHR34701:SF1">
    <property type="entry name" value="TRANSCRIPTIONAL REGULATOR MRAZ"/>
    <property type="match status" value="1"/>
</dbReference>
<evidence type="ECO:0000313" key="9">
    <source>
        <dbReference type="EMBL" id="GGF29454.1"/>
    </source>
</evidence>
<evidence type="ECO:0000256" key="7">
    <source>
        <dbReference type="HAMAP-Rule" id="MF_01008"/>
    </source>
</evidence>
<dbReference type="InterPro" id="IPR038619">
    <property type="entry name" value="MraZ_sf"/>
</dbReference>
<keyword evidence="3" id="KW-0677">Repeat</keyword>
<dbReference type="Gene3D" id="3.40.1550.20">
    <property type="entry name" value="Transcriptional regulator MraZ domain"/>
    <property type="match status" value="1"/>
</dbReference>